<protein>
    <recommendedName>
        <fullName evidence="2">SpoVT-AbrB domain-containing protein</fullName>
    </recommendedName>
</protein>
<feature type="domain" description="SpoVT-AbrB" evidence="2">
    <location>
        <begin position="12"/>
        <end position="57"/>
    </location>
</feature>
<dbReference type="PROSITE" id="PS51740">
    <property type="entry name" value="SPOVT_ABRB"/>
    <property type="match status" value="1"/>
</dbReference>
<proteinExistence type="predicted"/>
<dbReference type="Proteomes" id="UP000177416">
    <property type="component" value="Unassembled WGS sequence"/>
</dbReference>
<dbReference type="SMART" id="SM00966">
    <property type="entry name" value="SpoVT_AbrB"/>
    <property type="match status" value="1"/>
</dbReference>
<evidence type="ECO:0000313" key="4">
    <source>
        <dbReference type="Proteomes" id="UP000177416"/>
    </source>
</evidence>
<dbReference type="Pfam" id="PF04014">
    <property type="entry name" value="MazE_antitoxin"/>
    <property type="match status" value="1"/>
</dbReference>
<accession>A0A1F5ZM62</accession>
<dbReference type="InterPro" id="IPR037914">
    <property type="entry name" value="SpoVT-AbrB_sf"/>
</dbReference>
<dbReference type="GO" id="GO:0003677">
    <property type="term" value="F:DNA binding"/>
    <property type="evidence" value="ECO:0007669"/>
    <property type="project" value="UniProtKB-UniRule"/>
</dbReference>
<name>A0A1F5ZM62_9BACT</name>
<organism evidence="3 4">
    <name type="scientific">Candidatus Gottesmanbacteria bacterium RIFCSPHIGHO2_01_FULL_46_14</name>
    <dbReference type="NCBI Taxonomy" id="1798380"/>
    <lineage>
        <taxon>Bacteria</taxon>
        <taxon>Candidatus Gottesmaniibacteriota</taxon>
    </lineage>
</organism>
<sequence>MAPQLNPNTSQEEWLKVLGKGMVTIPKKWRDDLGIAQGDIIKATKQGKNVVLTSPKTRAVPYRIYTDDEIKTFLKDDRL</sequence>
<dbReference type="Gene3D" id="2.10.260.10">
    <property type="match status" value="1"/>
</dbReference>
<gene>
    <name evidence="3" type="ORF">A2875_01050</name>
</gene>
<dbReference type="NCBIfam" id="TIGR01439">
    <property type="entry name" value="lp_hng_hel_AbrB"/>
    <property type="match status" value="1"/>
</dbReference>
<dbReference type="EMBL" id="MFJJ01000042">
    <property type="protein sequence ID" value="OGG13570.1"/>
    <property type="molecule type" value="Genomic_DNA"/>
</dbReference>
<reference evidence="3 4" key="1">
    <citation type="journal article" date="2016" name="Nat. Commun.">
        <title>Thousands of microbial genomes shed light on interconnected biogeochemical processes in an aquifer system.</title>
        <authorList>
            <person name="Anantharaman K."/>
            <person name="Brown C.T."/>
            <person name="Hug L.A."/>
            <person name="Sharon I."/>
            <person name="Castelle C.J."/>
            <person name="Probst A.J."/>
            <person name="Thomas B.C."/>
            <person name="Singh A."/>
            <person name="Wilkins M.J."/>
            <person name="Karaoz U."/>
            <person name="Brodie E.L."/>
            <person name="Williams K.H."/>
            <person name="Hubbard S.S."/>
            <person name="Banfield J.F."/>
        </authorList>
    </citation>
    <scope>NUCLEOTIDE SEQUENCE [LARGE SCALE GENOMIC DNA]</scope>
</reference>
<dbReference type="InterPro" id="IPR007159">
    <property type="entry name" value="SpoVT-AbrB_dom"/>
</dbReference>
<dbReference type="SUPFAM" id="SSF89447">
    <property type="entry name" value="AbrB/MazE/MraZ-like"/>
    <property type="match status" value="1"/>
</dbReference>
<evidence type="ECO:0000313" key="3">
    <source>
        <dbReference type="EMBL" id="OGG13570.1"/>
    </source>
</evidence>
<comment type="caution">
    <text evidence="3">The sequence shown here is derived from an EMBL/GenBank/DDBJ whole genome shotgun (WGS) entry which is preliminary data.</text>
</comment>
<keyword evidence="1" id="KW-0238">DNA-binding</keyword>
<dbReference type="AlphaFoldDB" id="A0A1F5ZM62"/>
<evidence type="ECO:0000259" key="2">
    <source>
        <dbReference type="PROSITE" id="PS51740"/>
    </source>
</evidence>
<evidence type="ECO:0000256" key="1">
    <source>
        <dbReference type="PROSITE-ProRule" id="PRU01076"/>
    </source>
</evidence>